<organism evidence="2 3">
    <name type="scientific">Triangularia setosa</name>
    <dbReference type="NCBI Taxonomy" id="2587417"/>
    <lineage>
        <taxon>Eukaryota</taxon>
        <taxon>Fungi</taxon>
        <taxon>Dikarya</taxon>
        <taxon>Ascomycota</taxon>
        <taxon>Pezizomycotina</taxon>
        <taxon>Sordariomycetes</taxon>
        <taxon>Sordariomycetidae</taxon>
        <taxon>Sordariales</taxon>
        <taxon>Podosporaceae</taxon>
        <taxon>Triangularia</taxon>
    </lineage>
</organism>
<feature type="transmembrane region" description="Helical" evidence="1">
    <location>
        <begin position="21"/>
        <end position="43"/>
    </location>
</feature>
<dbReference type="Proteomes" id="UP001302321">
    <property type="component" value="Unassembled WGS sequence"/>
</dbReference>
<dbReference type="EMBL" id="MU866306">
    <property type="protein sequence ID" value="KAK4174007.1"/>
    <property type="molecule type" value="Genomic_DNA"/>
</dbReference>
<evidence type="ECO:0000313" key="2">
    <source>
        <dbReference type="EMBL" id="KAK4174007.1"/>
    </source>
</evidence>
<gene>
    <name evidence="2" type="ORF">QBC36DRAFT_334595</name>
</gene>
<keyword evidence="1" id="KW-1133">Transmembrane helix</keyword>
<name>A0AAN7A6C7_9PEZI</name>
<dbReference type="AlphaFoldDB" id="A0AAN7A6C7"/>
<keyword evidence="1" id="KW-0472">Membrane</keyword>
<keyword evidence="3" id="KW-1185">Reference proteome</keyword>
<evidence type="ECO:0000313" key="3">
    <source>
        <dbReference type="Proteomes" id="UP001302321"/>
    </source>
</evidence>
<comment type="caution">
    <text evidence="2">The sequence shown here is derived from an EMBL/GenBank/DDBJ whole genome shotgun (WGS) entry which is preliminary data.</text>
</comment>
<proteinExistence type="predicted"/>
<feature type="transmembrane region" description="Helical" evidence="1">
    <location>
        <begin position="49"/>
        <end position="68"/>
    </location>
</feature>
<reference evidence="2" key="2">
    <citation type="submission" date="2023-05" db="EMBL/GenBank/DDBJ databases">
        <authorList>
            <consortium name="Lawrence Berkeley National Laboratory"/>
            <person name="Steindorff A."/>
            <person name="Hensen N."/>
            <person name="Bonometti L."/>
            <person name="Westerberg I."/>
            <person name="Brannstrom I.O."/>
            <person name="Guillou S."/>
            <person name="Cros-Aarteil S."/>
            <person name="Calhoun S."/>
            <person name="Haridas S."/>
            <person name="Kuo A."/>
            <person name="Mondo S."/>
            <person name="Pangilinan J."/>
            <person name="Riley R."/>
            <person name="Labutti K."/>
            <person name="Andreopoulos B."/>
            <person name="Lipzen A."/>
            <person name="Chen C."/>
            <person name="Yanf M."/>
            <person name="Daum C."/>
            <person name="Ng V."/>
            <person name="Clum A."/>
            <person name="Ohm R."/>
            <person name="Martin F."/>
            <person name="Silar P."/>
            <person name="Natvig D."/>
            <person name="Lalanne C."/>
            <person name="Gautier V."/>
            <person name="Ament-Velasquez S.L."/>
            <person name="Kruys A."/>
            <person name="Hutchinson M.I."/>
            <person name="Powell A.J."/>
            <person name="Barry K."/>
            <person name="Miller A.N."/>
            <person name="Grigoriev I.V."/>
            <person name="Debuchy R."/>
            <person name="Gladieux P."/>
            <person name="Thoren M.H."/>
            <person name="Johannesson H."/>
        </authorList>
    </citation>
    <scope>NUCLEOTIDE SEQUENCE</scope>
    <source>
        <strain evidence="2">CBS 892.96</strain>
    </source>
</reference>
<keyword evidence="1" id="KW-0812">Transmembrane</keyword>
<accession>A0AAN7A6C7</accession>
<reference evidence="2" key="1">
    <citation type="journal article" date="2023" name="Mol. Phylogenet. Evol.">
        <title>Genome-scale phylogeny and comparative genomics of the fungal order Sordariales.</title>
        <authorList>
            <person name="Hensen N."/>
            <person name="Bonometti L."/>
            <person name="Westerberg I."/>
            <person name="Brannstrom I.O."/>
            <person name="Guillou S."/>
            <person name="Cros-Aarteil S."/>
            <person name="Calhoun S."/>
            <person name="Haridas S."/>
            <person name="Kuo A."/>
            <person name="Mondo S."/>
            <person name="Pangilinan J."/>
            <person name="Riley R."/>
            <person name="LaButti K."/>
            <person name="Andreopoulos B."/>
            <person name="Lipzen A."/>
            <person name="Chen C."/>
            <person name="Yan M."/>
            <person name="Daum C."/>
            <person name="Ng V."/>
            <person name="Clum A."/>
            <person name="Steindorff A."/>
            <person name="Ohm R.A."/>
            <person name="Martin F."/>
            <person name="Silar P."/>
            <person name="Natvig D.O."/>
            <person name="Lalanne C."/>
            <person name="Gautier V."/>
            <person name="Ament-Velasquez S.L."/>
            <person name="Kruys A."/>
            <person name="Hutchinson M.I."/>
            <person name="Powell A.J."/>
            <person name="Barry K."/>
            <person name="Miller A.N."/>
            <person name="Grigoriev I.V."/>
            <person name="Debuchy R."/>
            <person name="Gladieux P."/>
            <person name="Hiltunen Thoren M."/>
            <person name="Johannesson H."/>
        </authorList>
    </citation>
    <scope>NUCLEOTIDE SEQUENCE</scope>
    <source>
        <strain evidence="2">CBS 892.96</strain>
    </source>
</reference>
<evidence type="ECO:0000256" key="1">
    <source>
        <dbReference type="SAM" id="Phobius"/>
    </source>
</evidence>
<sequence>MLLLHRRLLSLLSIRAMNTQGGAGYMYVFFVMEEMCVLLLCVWLDVCMMFWVGYIAFKSSVLLILVWTSRSSSGG</sequence>
<protein>
    <submittedName>
        <fullName evidence="2">Uncharacterized protein</fullName>
    </submittedName>
</protein>